<evidence type="ECO:0000313" key="1">
    <source>
        <dbReference type="EMBL" id="AET67432.1"/>
    </source>
</evidence>
<reference evidence="1 2" key="2">
    <citation type="journal article" date="2012" name="J. Bacteriol.">
        <title>Complete genome sequences of Desulfosporosinus orientis DSM765T, Desulfosporosinus youngiae DSM17734T, Desulfosporosinus meridiei DSM13257T, and Desulfosporosinus acidiphilus DSM22704T.</title>
        <authorList>
            <person name="Pester M."/>
            <person name="Brambilla E."/>
            <person name="Alazard D."/>
            <person name="Rattei T."/>
            <person name="Weinmaier T."/>
            <person name="Han J."/>
            <person name="Lucas S."/>
            <person name="Lapidus A."/>
            <person name="Cheng J.F."/>
            <person name="Goodwin L."/>
            <person name="Pitluck S."/>
            <person name="Peters L."/>
            <person name="Ovchinnikova G."/>
            <person name="Teshima H."/>
            <person name="Detter J.C."/>
            <person name="Han C.S."/>
            <person name="Tapia R."/>
            <person name="Land M.L."/>
            <person name="Hauser L."/>
            <person name="Kyrpides N.C."/>
            <person name="Ivanova N.N."/>
            <person name="Pagani I."/>
            <person name="Huntmann M."/>
            <person name="Wei C.L."/>
            <person name="Davenport K.W."/>
            <person name="Daligault H."/>
            <person name="Chain P.S."/>
            <person name="Chen A."/>
            <person name="Mavromatis K."/>
            <person name="Markowitz V."/>
            <person name="Szeto E."/>
            <person name="Mikhailova N."/>
            <person name="Pati A."/>
            <person name="Wagner M."/>
            <person name="Woyke T."/>
            <person name="Ollivier B."/>
            <person name="Klenk H.P."/>
            <person name="Spring S."/>
            <person name="Loy A."/>
        </authorList>
    </citation>
    <scope>NUCLEOTIDE SEQUENCE [LARGE SCALE GENOMIC DNA]</scope>
    <source>
        <strain evidence="2">ATCC 19365 / DSM 765 / NCIMB 8382 / VKM B-1628</strain>
    </source>
</reference>
<dbReference type="STRING" id="768706.Desor_1796"/>
<dbReference type="OrthoDB" id="165208at2"/>
<name>G7W8K5_DESOD</name>
<accession>G7W8K5</accession>
<dbReference type="eggNOG" id="COG2329">
    <property type="taxonomic scope" value="Bacteria"/>
</dbReference>
<dbReference type="AlphaFoldDB" id="G7W8K5"/>
<dbReference type="HOGENOM" id="CLU_170225_0_1_9"/>
<dbReference type="SUPFAM" id="SSF54909">
    <property type="entry name" value="Dimeric alpha+beta barrel"/>
    <property type="match status" value="1"/>
</dbReference>
<keyword evidence="2" id="KW-1185">Reference proteome</keyword>
<dbReference type="InterPro" id="IPR011008">
    <property type="entry name" value="Dimeric_a/b-barrel"/>
</dbReference>
<dbReference type="EMBL" id="CP003108">
    <property type="protein sequence ID" value="AET67432.1"/>
    <property type="molecule type" value="Genomic_DNA"/>
</dbReference>
<reference evidence="2" key="1">
    <citation type="submission" date="2011-11" db="EMBL/GenBank/DDBJ databases">
        <title>Complete sequence of Desulfosporosinus orientis DSM 765.</title>
        <authorList>
            <person name="Lucas S."/>
            <person name="Han J."/>
            <person name="Lapidus A."/>
            <person name="Cheng J.-F."/>
            <person name="Goodwin L."/>
            <person name="Pitluck S."/>
            <person name="Peters L."/>
            <person name="Ovchinnikova G."/>
            <person name="Teshima H."/>
            <person name="Detter J.C."/>
            <person name="Han C."/>
            <person name="Tapia R."/>
            <person name="Land M."/>
            <person name="Hauser L."/>
            <person name="Kyrpides N."/>
            <person name="Ivanova N."/>
            <person name="Pagani I."/>
            <person name="Pester M."/>
            <person name="Spring S."/>
            <person name="Ollivier B."/>
            <person name="Rattei T."/>
            <person name="Klenk H.-P."/>
            <person name="Wagner M."/>
            <person name="Loy A."/>
            <person name="Woyke T."/>
        </authorList>
    </citation>
    <scope>NUCLEOTIDE SEQUENCE [LARGE SCALE GENOMIC DNA]</scope>
    <source>
        <strain evidence="2">ATCC 19365 / DSM 765 / NCIMB 8382 / VKM B-1628</strain>
    </source>
</reference>
<evidence type="ECO:0000313" key="2">
    <source>
        <dbReference type="Proteomes" id="UP000006346"/>
    </source>
</evidence>
<dbReference type="PATRIC" id="fig|768706.3.peg.1802"/>
<evidence type="ECO:0008006" key="3">
    <source>
        <dbReference type="Google" id="ProtNLM"/>
    </source>
</evidence>
<dbReference type="RefSeq" id="WP_014184249.1">
    <property type="nucleotide sequence ID" value="NC_016584.1"/>
</dbReference>
<organism evidence="1 2">
    <name type="scientific">Desulfosporosinus orientis (strain ATCC 19365 / DSM 765 / NCIMB 8382 / VKM B-1628 / Singapore I)</name>
    <name type="common">Desulfotomaculum orientis</name>
    <dbReference type="NCBI Taxonomy" id="768706"/>
    <lineage>
        <taxon>Bacteria</taxon>
        <taxon>Bacillati</taxon>
        <taxon>Bacillota</taxon>
        <taxon>Clostridia</taxon>
        <taxon>Eubacteriales</taxon>
        <taxon>Desulfitobacteriaceae</taxon>
        <taxon>Desulfosporosinus</taxon>
    </lineage>
</organism>
<sequence length="114" mass="12985">MLLLKIATTRTWHGIVPIEKAEAFQNYLKNTGIAEAKALSGNKGAYIYSLSQGEFEHFFMVSYWENIKSIHSFAGSNPHIAVTYPEDNKYCLISDPIVLHHEVQKVPLEFPLYL</sequence>
<dbReference type="KEGG" id="dor:Desor_1796"/>
<protein>
    <recommendedName>
        <fullName evidence="3">Antibiotic biosynthesis monooxygenase</fullName>
    </recommendedName>
</protein>
<dbReference type="Proteomes" id="UP000006346">
    <property type="component" value="Chromosome"/>
</dbReference>
<proteinExistence type="predicted"/>
<gene>
    <name evidence="1" type="ordered locus">Desor_1796</name>
</gene>